<feature type="domain" description="Piwi" evidence="2">
    <location>
        <begin position="246"/>
        <end position="535"/>
    </location>
</feature>
<dbReference type="InterPro" id="IPR003165">
    <property type="entry name" value="Piwi"/>
</dbReference>
<dbReference type="Pfam" id="PF02170">
    <property type="entry name" value="PAZ"/>
    <property type="match status" value="1"/>
</dbReference>
<dbReference type="AlphaFoldDB" id="A0A553P471"/>
<dbReference type="STRING" id="6832.A0A553P471"/>
<dbReference type="GO" id="GO:0034587">
    <property type="term" value="P:piRNA processing"/>
    <property type="evidence" value="ECO:0007669"/>
    <property type="project" value="UniProtKB-ARBA"/>
</dbReference>
<reference evidence="3 4" key="1">
    <citation type="journal article" date="2018" name="Nat. Ecol. Evol.">
        <title>Genomic signatures of mitonuclear coevolution across populations of Tigriopus californicus.</title>
        <authorList>
            <person name="Barreto F.S."/>
            <person name="Watson E.T."/>
            <person name="Lima T.G."/>
            <person name="Willett C.S."/>
            <person name="Edmands S."/>
            <person name="Li W."/>
            <person name="Burton R.S."/>
        </authorList>
    </citation>
    <scope>NUCLEOTIDE SEQUENCE [LARGE SCALE GENOMIC DNA]</scope>
    <source>
        <strain evidence="3 4">San Diego</strain>
    </source>
</reference>
<keyword evidence="4" id="KW-1185">Reference proteome</keyword>
<dbReference type="Gene3D" id="2.170.260.10">
    <property type="entry name" value="paz domain"/>
    <property type="match status" value="1"/>
</dbReference>
<evidence type="ECO:0000259" key="1">
    <source>
        <dbReference type="PROSITE" id="PS50821"/>
    </source>
</evidence>
<organism evidence="3 4">
    <name type="scientific">Tigriopus californicus</name>
    <name type="common">Marine copepod</name>
    <dbReference type="NCBI Taxonomy" id="6832"/>
    <lineage>
        <taxon>Eukaryota</taxon>
        <taxon>Metazoa</taxon>
        <taxon>Ecdysozoa</taxon>
        <taxon>Arthropoda</taxon>
        <taxon>Crustacea</taxon>
        <taxon>Multicrustacea</taxon>
        <taxon>Hexanauplia</taxon>
        <taxon>Copepoda</taxon>
        <taxon>Harpacticoida</taxon>
        <taxon>Harpacticidae</taxon>
        <taxon>Tigriopus</taxon>
    </lineage>
</organism>
<dbReference type="Gene3D" id="3.30.420.10">
    <property type="entry name" value="Ribonuclease H-like superfamily/Ribonuclease H"/>
    <property type="match status" value="1"/>
</dbReference>
<dbReference type="PROSITE" id="PS50821">
    <property type="entry name" value="PAZ"/>
    <property type="match status" value="1"/>
</dbReference>
<dbReference type="Gene3D" id="3.40.50.2300">
    <property type="match status" value="1"/>
</dbReference>
<dbReference type="InterPro" id="IPR036397">
    <property type="entry name" value="RNaseH_sf"/>
</dbReference>
<dbReference type="PANTHER" id="PTHR22891">
    <property type="entry name" value="EUKARYOTIC TRANSLATION INITIATION FACTOR 2C"/>
    <property type="match status" value="1"/>
</dbReference>
<sequence>MPLKQEVVNRKVADYWSKSFAFQKSDDSEVSIKEYFKQRYNLDIKNASQPLLVSQPKARDVRGGRTSPALLVPELCFMTGLGEEHQNPRVKNALGNNIRPTPDNRVETLLKFSKRMQSTPSVVKELSGWQMSLCPDILKIPARTLAPEKIRQGMNKAPLTYGVDNADWGSGIGRGKLLSAAPLERWMVIAPLMFKGPTEEFVAMIPKVGGSMGFQIRNPLFHFLPERRVSNYVTKLQEVVKLKPSMIMIVIDGDDVYKAVKKTLYVDNAIPCQVMKKSTLMRPKGLMSVATKVAIQMAAKLGAEPWGVVSVPKNTMIIGYDSFHDTANRNTSVGAVVASINNDLTRFTSSCTFHKNNEELLNQMEMCFSKAIQAYQKANGGLPERLIVYRDGVGDGQIEYVKETEIVSIQTVCRKLHFEPKLTFIVVSKRINTRFFKPLSGSKVTNPPSGTIVDDVVTLPERYDFFLVSQSVRQGTVNPTSYNVIEDNSGWGPDNIQRLTYKLTHLYFNWPGTVRVPAPCQYAHKLAYLVGESLHKAPNEVSSCPMKLGFP</sequence>
<accession>A0A553P471</accession>
<dbReference type="InterPro" id="IPR012337">
    <property type="entry name" value="RNaseH-like_sf"/>
</dbReference>
<dbReference type="FunFam" id="3.30.420.10:FF:000014">
    <property type="entry name" value="Piwi-like RNA-mediated gene silencing 1"/>
    <property type="match status" value="1"/>
</dbReference>
<evidence type="ECO:0000259" key="2">
    <source>
        <dbReference type="PROSITE" id="PS50822"/>
    </source>
</evidence>
<dbReference type="SUPFAM" id="SSF53098">
    <property type="entry name" value="Ribonuclease H-like"/>
    <property type="match status" value="1"/>
</dbReference>
<gene>
    <name evidence="3" type="ORF">TCAL_13484</name>
</gene>
<proteinExistence type="predicted"/>
<dbReference type="SUPFAM" id="SSF101690">
    <property type="entry name" value="PAZ domain"/>
    <property type="match status" value="1"/>
</dbReference>
<evidence type="ECO:0000313" key="4">
    <source>
        <dbReference type="Proteomes" id="UP000318571"/>
    </source>
</evidence>
<dbReference type="SMART" id="SM00949">
    <property type="entry name" value="PAZ"/>
    <property type="match status" value="1"/>
</dbReference>
<dbReference type="InterPro" id="IPR036085">
    <property type="entry name" value="PAZ_dom_sf"/>
</dbReference>
<dbReference type="SMART" id="SM00950">
    <property type="entry name" value="Piwi"/>
    <property type="match status" value="1"/>
</dbReference>
<evidence type="ECO:0000313" key="3">
    <source>
        <dbReference type="EMBL" id="TRY72442.1"/>
    </source>
</evidence>
<dbReference type="EMBL" id="VCGU01000008">
    <property type="protein sequence ID" value="TRY72442.1"/>
    <property type="molecule type" value="Genomic_DNA"/>
</dbReference>
<dbReference type="Proteomes" id="UP000318571">
    <property type="component" value="Chromosome 7"/>
</dbReference>
<dbReference type="Pfam" id="PF02171">
    <property type="entry name" value="Piwi"/>
    <property type="match status" value="1"/>
</dbReference>
<dbReference type="CDD" id="cd04658">
    <property type="entry name" value="Piwi_piwi-like_Euk"/>
    <property type="match status" value="1"/>
</dbReference>
<dbReference type="InterPro" id="IPR003100">
    <property type="entry name" value="PAZ_dom"/>
</dbReference>
<protein>
    <recommendedName>
        <fullName evidence="5">Piwi domain-containing protein</fullName>
    </recommendedName>
</protein>
<dbReference type="OMA" id="YMELANN"/>
<dbReference type="PROSITE" id="PS50822">
    <property type="entry name" value="PIWI"/>
    <property type="match status" value="1"/>
</dbReference>
<dbReference type="GO" id="GO:0003723">
    <property type="term" value="F:RNA binding"/>
    <property type="evidence" value="ECO:0007669"/>
    <property type="project" value="InterPro"/>
</dbReference>
<evidence type="ECO:0008006" key="5">
    <source>
        <dbReference type="Google" id="ProtNLM"/>
    </source>
</evidence>
<feature type="domain" description="PAZ" evidence="1">
    <location>
        <begin position="1"/>
        <end position="80"/>
    </location>
</feature>
<name>A0A553P471_TIGCA</name>
<comment type="caution">
    <text evidence="3">The sequence shown here is derived from an EMBL/GenBank/DDBJ whole genome shotgun (WGS) entry which is preliminary data.</text>
</comment>